<keyword evidence="3 6" id="KW-0812">Transmembrane</keyword>
<organism evidence="7 8">
    <name type="scientific">Desulfoluna spongiiphila</name>
    <dbReference type="NCBI Taxonomy" id="419481"/>
    <lineage>
        <taxon>Bacteria</taxon>
        <taxon>Pseudomonadati</taxon>
        <taxon>Thermodesulfobacteriota</taxon>
        <taxon>Desulfobacteria</taxon>
        <taxon>Desulfobacterales</taxon>
        <taxon>Desulfolunaceae</taxon>
        <taxon>Desulfoluna</taxon>
    </lineage>
</organism>
<feature type="transmembrane region" description="Helical" evidence="6">
    <location>
        <begin position="129"/>
        <end position="149"/>
    </location>
</feature>
<dbReference type="RefSeq" id="WP_092213383.1">
    <property type="nucleotide sequence ID" value="NZ_FMUX01000018.1"/>
</dbReference>
<sequence length="271" mass="29242">MNPVIVLSPVDLSIAALLVVALALLSFRMDLGLTRQILVAAVRTTCQLLLVGMVLKTLFDHAHPLLLAVIALVMVTTAGREVMSRQTRSFKGPWGFATGTAAMTLSSFSITCLVLSTVIRIDPWYAPQYAIPLLGMMLGNTMTGISIGMERLTSTAWRDSAVIEGRLLLGQTWEEAVGQIRRESIRSAMIPTLNAMAVAGIVSLPGMMTGQILAGSPPMEAVKYQILIMFIISAGTGFGAVLAVSVGARRLFDDRQRLRLDRLSSRKGRAQ</sequence>
<dbReference type="Pfam" id="PF03649">
    <property type="entry name" value="UPF0014"/>
    <property type="match status" value="1"/>
</dbReference>
<dbReference type="STRING" id="419481.SAMN05216233_11814"/>
<evidence type="ECO:0000256" key="5">
    <source>
        <dbReference type="ARBA" id="ARBA00023136"/>
    </source>
</evidence>
<dbReference type="PANTHER" id="PTHR30028">
    <property type="entry name" value="UPF0014 INNER MEMBRANE PROTEIN YBBM-RELATED"/>
    <property type="match status" value="1"/>
</dbReference>
<protein>
    <submittedName>
        <fullName evidence="7">Putative ABC transport system permease protein</fullName>
    </submittedName>
</protein>
<comment type="subcellular location">
    <subcellularLocation>
        <location evidence="1">Membrane</location>
        <topology evidence="1">Multi-pass membrane protein</topology>
    </subcellularLocation>
</comment>
<dbReference type="PANTHER" id="PTHR30028:SF0">
    <property type="entry name" value="PROTEIN ALUMINUM SENSITIVE 3"/>
    <property type="match status" value="1"/>
</dbReference>
<evidence type="ECO:0000256" key="4">
    <source>
        <dbReference type="ARBA" id="ARBA00022989"/>
    </source>
</evidence>
<name>A0A1G5I6Z2_9BACT</name>
<evidence type="ECO:0000313" key="8">
    <source>
        <dbReference type="Proteomes" id="UP000198870"/>
    </source>
</evidence>
<comment type="similarity">
    <text evidence="2">Belongs to the UPF0014 family.</text>
</comment>
<feature type="transmembrane region" description="Helical" evidence="6">
    <location>
        <begin position="192"/>
        <end position="214"/>
    </location>
</feature>
<feature type="transmembrane region" description="Helical" evidence="6">
    <location>
        <begin position="37"/>
        <end position="59"/>
    </location>
</feature>
<accession>A0A1G5I6Z2</accession>
<feature type="transmembrane region" description="Helical" evidence="6">
    <location>
        <begin position="226"/>
        <end position="252"/>
    </location>
</feature>
<feature type="transmembrane region" description="Helical" evidence="6">
    <location>
        <begin position="94"/>
        <end position="117"/>
    </location>
</feature>
<dbReference type="GO" id="GO:0005886">
    <property type="term" value="C:plasma membrane"/>
    <property type="evidence" value="ECO:0007669"/>
    <property type="project" value="TreeGrafter"/>
</dbReference>
<feature type="transmembrane region" description="Helical" evidence="6">
    <location>
        <begin position="6"/>
        <end position="25"/>
    </location>
</feature>
<keyword evidence="8" id="KW-1185">Reference proteome</keyword>
<dbReference type="AlphaFoldDB" id="A0A1G5I6Z2"/>
<keyword evidence="4 6" id="KW-1133">Transmembrane helix</keyword>
<proteinExistence type="inferred from homology"/>
<dbReference type="Proteomes" id="UP000198870">
    <property type="component" value="Unassembled WGS sequence"/>
</dbReference>
<evidence type="ECO:0000256" key="6">
    <source>
        <dbReference type="SAM" id="Phobius"/>
    </source>
</evidence>
<evidence type="ECO:0000256" key="2">
    <source>
        <dbReference type="ARBA" id="ARBA00005268"/>
    </source>
</evidence>
<reference evidence="7 8" key="1">
    <citation type="submission" date="2016-10" db="EMBL/GenBank/DDBJ databases">
        <authorList>
            <person name="de Groot N.N."/>
        </authorList>
    </citation>
    <scope>NUCLEOTIDE SEQUENCE [LARGE SCALE GENOMIC DNA]</scope>
    <source>
        <strain evidence="7 8">AA1</strain>
    </source>
</reference>
<evidence type="ECO:0000256" key="3">
    <source>
        <dbReference type="ARBA" id="ARBA00022692"/>
    </source>
</evidence>
<dbReference type="EMBL" id="FMUX01000018">
    <property type="protein sequence ID" value="SCY71783.1"/>
    <property type="molecule type" value="Genomic_DNA"/>
</dbReference>
<gene>
    <name evidence="7" type="ORF">SAMN05216233_11814</name>
</gene>
<dbReference type="InterPro" id="IPR005226">
    <property type="entry name" value="UPF0014_fam"/>
</dbReference>
<evidence type="ECO:0000256" key="1">
    <source>
        <dbReference type="ARBA" id="ARBA00004141"/>
    </source>
</evidence>
<dbReference type="OrthoDB" id="9791807at2"/>
<evidence type="ECO:0000313" key="7">
    <source>
        <dbReference type="EMBL" id="SCY71783.1"/>
    </source>
</evidence>
<feature type="transmembrane region" description="Helical" evidence="6">
    <location>
        <begin position="65"/>
        <end position="82"/>
    </location>
</feature>
<keyword evidence="5 6" id="KW-0472">Membrane</keyword>